<dbReference type="AlphaFoldDB" id="A0A8J2V7Z2"/>
<comment type="caution">
    <text evidence="4">The sequence shown here is derived from an EMBL/GenBank/DDBJ whole genome shotgun (WGS) entry which is preliminary data.</text>
</comment>
<dbReference type="Pfam" id="PF00581">
    <property type="entry name" value="Rhodanese"/>
    <property type="match status" value="2"/>
</dbReference>
<dbReference type="PANTHER" id="PTHR11364:SF27">
    <property type="entry name" value="SULFURTRANSFERASE"/>
    <property type="match status" value="1"/>
</dbReference>
<gene>
    <name evidence="4" type="primary">sseA</name>
    <name evidence="4" type="ORF">GCM10011312_07220</name>
</gene>
<dbReference type="InterPro" id="IPR001763">
    <property type="entry name" value="Rhodanese-like_dom"/>
</dbReference>
<organism evidence="4 5">
    <name type="scientific">Planktosalinus lacus</name>
    <dbReference type="NCBI Taxonomy" id="1526573"/>
    <lineage>
        <taxon>Bacteria</taxon>
        <taxon>Pseudomonadati</taxon>
        <taxon>Bacteroidota</taxon>
        <taxon>Flavobacteriia</taxon>
        <taxon>Flavobacteriales</taxon>
        <taxon>Flavobacteriaceae</taxon>
        <taxon>Planktosalinus</taxon>
    </lineage>
</organism>
<dbReference type="CDD" id="cd01448">
    <property type="entry name" value="TST_Repeat_1"/>
    <property type="match status" value="1"/>
</dbReference>
<name>A0A8J2V7Z2_9FLAO</name>
<evidence type="ECO:0000256" key="2">
    <source>
        <dbReference type="ARBA" id="ARBA00022737"/>
    </source>
</evidence>
<feature type="domain" description="Rhodanese" evidence="3">
    <location>
        <begin position="168"/>
        <end position="277"/>
    </location>
</feature>
<dbReference type="EMBL" id="BMGK01000002">
    <property type="protein sequence ID" value="GGD85731.1"/>
    <property type="molecule type" value="Genomic_DNA"/>
</dbReference>
<dbReference type="SMART" id="SM00450">
    <property type="entry name" value="RHOD"/>
    <property type="match status" value="2"/>
</dbReference>
<keyword evidence="2" id="KW-0677">Repeat</keyword>
<dbReference type="RefSeq" id="WP_229741303.1">
    <property type="nucleotide sequence ID" value="NZ_BMGK01000002.1"/>
</dbReference>
<reference evidence="4" key="1">
    <citation type="journal article" date="2014" name="Int. J. Syst. Evol. Microbiol.">
        <title>Complete genome sequence of Corynebacterium casei LMG S-19264T (=DSM 44701T), isolated from a smear-ripened cheese.</title>
        <authorList>
            <consortium name="US DOE Joint Genome Institute (JGI-PGF)"/>
            <person name="Walter F."/>
            <person name="Albersmeier A."/>
            <person name="Kalinowski J."/>
            <person name="Ruckert C."/>
        </authorList>
    </citation>
    <scope>NUCLEOTIDE SEQUENCE</scope>
    <source>
        <strain evidence="4">CGMCC 1.12924</strain>
    </source>
</reference>
<dbReference type="CDD" id="cd01449">
    <property type="entry name" value="TST_Repeat_2"/>
    <property type="match status" value="1"/>
</dbReference>
<evidence type="ECO:0000259" key="3">
    <source>
        <dbReference type="PROSITE" id="PS50206"/>
    </source>
</evidence>
<sequence length="285" mass="31347">MTPVMHPLIQAETLCSMQDDKHLVVIHAGFGETAYANYLKKHLKGTRFVELNTDLSDIKENAAQGGRHPLPAVQAFARRVARLGITAQSHVVVYDENKGANAAARFWWMLKALGHQKVQVLDGGPEEAEQAGFPTDTNIPEVQPATAYTTEQWLLPTASLDEVTRASEKNTVTIIDVREPQRYQGITEPIDLIAGHIPGAINKPYQHNLNTHGRFKEASELRKMYQEFTADTTLVHCGSGVTACHTLLAFAVAGLPIPKLYVGSWSEWSRNNKPMATGTHSKGTS</sequence>
<proteinExistence type="predicted"/>
<evidence type="ECO:0000313" key="4">
    <source>
        <dbReference type="EMBL" id="GGD85731.1"/>
    </source>
</evidence>
<evidence type="ECO:0000313" key="5">
    <source>
        <dbReference type="Proteomes" id="UP000652231"/>
    </source>
</evidence>
<dbReference type="PANTHER" id="PTHR11364">
    <property type="entry name" value="THIOSULFATE SULFERTANSFERASE"/>
    <property type="match status" value="1"/>
</dbReference>
<dbReference type="PROSITE" id="PS50206">
    <property type="entry name" value="RHODANESE_3"/>
    <property type="match status" value="2"/>
</dbReference>
<feature type="domain" description="Rhodanese" evidence="3">
    <location>
        <begin position="38"/>
        <end position="137"/>
    </location>
</feature>
<dbReference type="GO" id="GO:0004792">
    <property type="term" value="F:thiosulfate-cyanide sulfurtransferase activity"/>
    <property type="evidence" value="ECO:0007669"/>
    <property type="project" value="TreeGrafter"/>
</dbReference>
<dbReference type="Gene3D" id="3.40.250.10">
    <property type="entry name" value="Rhodanese-like domain"/>
    <property type="match status" value="2"/>
</dbReference>
<accession>A0A8J2V7Z2</accession>
<dbReference type="InterPro" id="IPR036873">
    <property type="entry name" value="Rhodanese-like_dom_sf"/>
</dbReference>
<protein>
    <submittedName>
        <fullName evidence="4">Thiosulfate sulfurtransferase</fullName>
    </submittedName>
</protein>
<dbReference type="SUPFAM" id="SSF52821">
    <property type="entry name" value="Rhodanese/Cell cycle control phosphatase"/>
    <property type="match status" value="2"/>
</dbReference>
<keyword evidence="5" id="KW-1185">Reference proteome</keyword>
<dbReference type="InterPro" id="IPR045078">
    <property type="entry name" value="TST/MPST-like"/>
</dbReference>
<evidence type="ECO:0000256" key="1">
    <source>
        <dbReference type="ARBA" id="ARBA00022679"/>
    </source>
</evidence>
<keyword evidence="1" id="KW-0808">Transferase</keyword>
<reference evidence="4" key="2">
    <citation type="submission" date="2020-09" db="EMBL/GenBank/DDBJ databases">
        <authorList>
            <person name="Sun Q."/>
            <person name="Zhou Y."/>
        </authorList>
    </citation>
    <scope>NUCLEOTIDE SEQUENCE</scope>
    <source>
        <strain evidence="4">CGMCC 1.12924</strain>
    </source>
</reference>
<dbReference type="Proteomes" id="UP000652231">
    <property type="component" value="Unassembled WGS sequence"/>
</dbReference>